<feature type="transmembrane region" description="Helical" evidence="6">
    <location>
        <begin position="274"/>
        <end position="295"/>
    </location>
</feature>
<feature type="transmembrane region" description="Helical" evidence="6">
    <location>
        <begin position="334"/>
        <end position="361"/>
    </location>
</feature>
<keyword evidence="4 6" id="KW-1133">Transmembrane helix</keyword>
<gene>
    <name evidence="8" type="ORF">C8J25_102178</name>
</gene>
<dbReference type="Proteomes" id="UP000244013">
    <property type="component" value="Unassembled WGS sequence"/>
</dbReference>
<keyword evidence="3 6" id="KW-0812">Transmembrane</keyword>
<feature type="transmembrane region" description="Helical" evidence="6">
    <location>
        <begin position="307"/>
        <end position="328"/>
    </location>
</feature>
<feature type="transmembrane region" description="Helical" evidence="6">
    <location>
        <begin position="368"/>
        <end position="396"/>
    </location>
</feature>
<dbReference type="GO" id="GO:0016020">
    <property type="term" value="C:membrane"/>
    <property type="evidence" value="ECO:0007669"/>
    <property type="project" value="UniProtKB-SubCell"/>
</dbReference>
<evidence type="ECO:0000256" key="5">
    <source>
        <dbReference type="ARBA" id="ARBA00023136"/>
    </source>
</evidence>
<feature type="transmembrane region" description="Helical" evidence="6">
    <location>
        <begin position="113"/>
        <end position="135"/>
    </location>
</feature>
<feature type="transmembrane region" description="Helical" evidence="6">
    <location>
        <begin position="156"/>
        <end position="177"/>
    </location>
</feature>
<dbReference type="SUPFAM" id="SSF103473">
    <property type="entry name" value="MFS general substrate transporter"/>
    <property type="match status" value="1"/>
</dbReference>
<dbReference type="AlphaFoldDB" id="A0A2T5U9B6"/>
<dbReference type="RefSeq" id="WP_244186812.1">
    <property type="nucleotide sequence ID" value="NZ_QAYE01000002.1"/>
</dbReference>
<dbReference type="EMBL" id="QAYE01000002">
    <property type="protein sequence ID" value="PTW48089.1"/>
    <property type="molecule type" value="Genomic_DNA"/>
</dbReference>
<name>A0A2T5U9B6_9SPHN</name>
<keyword evidence="2" id="KW-0813">Transport</keyword>
<dbReference type="Pfam" id="PF07690">
    <property type="entry name" value="MFS_1"/>
    <property type="match status" value="1"/>
</dbReference>
<keyword evidence="5 6" id="KW-0472">Membrane</keyword>
<dbReference type="InterPro" id="IPR036259">
    <property type="entry name" value="MFS_trans_sf"/>
</dbReference>
<dbReference type="InterPro" id="IPR020846">
    <property type="entry name" value="MFS_dom"/>
</dbReference>
<evidence type="ECO:0000256" key="6">
    <source>
        <dbReference type="SAM" id="Phobius"/>
    </source>
</evidence>
<evidence type="ECO:0000313" key="8">
    <source>
        <dbReference type="EMBL" id="PTW48089.1"/>
    </source>
</evidence>
<feature type="transmembrane region" description="Helical" evidence="6">
    <location>
        <begin position="402"/>
        <end position="424"/>
    </location>
</feature>
<feature type="transmembrane region" description="Helical" evidence="6">
    <location>
        <begin position="20"/>
        <end position="39"/>
    </location>
</feature>
<dbReference type="GeneID" id="91005214"/>
<comment type="subcellular location">
    <subcellularLocation>
        <location evidence="1">Membrane</location>
        <topology evidence="1">Multi-pass membrane protein</topology>
    </subcellularLocation>
</comment>
<protein>
    <submittedName>
        <fullName evidence="8">Putative MFS family arabinose efflux permease</fullName>
    </submittedName>
</protein>
<evidence type="ECO:0000256" key="1">
    <source>
        <dbReference type="ARBA" id="ARBA00004141"/>
    </source>
</evidence>
<dbReference type="Gene3D" id="1.20.1250.20">
    <property type="entry name" value="MFS general substrate transporter like domains"/>
    <property type="match status" value="1"/>
</dbReference>
<dbReference type="PROSITE" id="PS50850">
    <property type="entry name" value="MFS"/>
    <property type="match status" value="1"/>
</dbReference>
<dbReference type="PANTHER" id="PTHR23505">
    <property type="entry name" value="SPINSTER"/>
    <property type="match status" value="1"/>
</dbReference>
<evidence type="ECO:0000256" key="3">
    <source>
        <dbReference type="ARBA" id="ARBA00022692"/>
    </source>
</evidence>
<evidence type="ECO:0000256" key="4">
    <source>
        <dbReference type="ARBA" id="ARBA00022989"/>
    </source>
</evidence>
<feature type="domain" description="Major facilitator superfamily (MFS) profile" evidence="7">
    <location>
        <begin position="18"/>
        <end position="432"/>
    </location>
</feature>
<evidence type="ECO:0000313" key="9">
    <source>
        <dbReference type="Proteomes" id="UP000244013"/>
    </source>
</evidence>
<sequence length="434" mass="44383">MTDFARPIEATSPPFARTLLPLLALALAMAVGFTMMGSFGTVQEGAKAELHLSDYTLSLIQGLSAALPLAVFSIPIGILVDRYNRVRMMIGLALVWTLGTVLTGFAQGVPLLFVARMLTGIGTTGALTAALSLCADFCVPTQRGRAMLVVNLGKSLGIALALGLSGALFGLFAHGGAPAWFAGMMPWRSVHLGLAVISVFAILPLFLLREPARQEVAAGTHAPFKVVAGELWARRVFLIPLFIGQISVVMADAAAGIWVSPVLSRNFHLQPDQFAGWMGTLLFGSGVVGAIVGGLSADRGQKSGRRGGLLIGAIVAAAVGVPAALFPIMPSVPLFGVAVGLLVTCGAVTGVVTSVALTVLIPNELRGLCIGAFIAIAGLIGYGLAPTLVAAASGMLGGEAHLAQGLAIVGVVTSAISVIAFTMAMRRAPVSATA</sequence>
<evidence type="ECO:0000256" key="2">
    <source>
        <dbReference type="ARBA" id="ARBA00022448"/>
    </source>
</evidence>
<organism evidence="8 9">
    <name type="scientific">Sphingomonas faeni</name>
    <dbReference type="NCBI Taxonomy" id="185950"/>
    <lineage>
        <taxon>Bacteria</taxon>
        <taxon>Pseudomonadati</taxon>
        <taxon>Pseudomonadota</taxon>
        <taxon>Alphaproteobacteria</taxon>
        <taxon>Sphingomonadales</taxon>
        <taxon>Sphingomonadaceae</taxon>
        <taxon>Sphingomonas</taxon>
    </lineage>
</organism>
<accession>A0A2T5U9B6</accession>
<dbReference type="GO" id="GO:0022857">
    <property type="term" value="F:transmembrane transporter activity"/>
    <property type="evidence" value="ECO:0007669"/>
    <property type="project" value="InterPro"/>
</dbReference>
<proteinExistence type="predicted"/>
<feature type="transmembrane region" description="Helical" evidence="6">
    <location>
        <begin position="189"/>
        <end position="208"/>
    </location>
</feature>
<dbReference type="PANTHER" id="PTHR23505:SF79">
    <property type="entry name" value="PROTEIN SPINSTER"/>
    <property type="match status" value="1"/>
</dbReference>
<feature type="transmembrane region" description="Helical" evidence="6">
    <location>
        <begin position="236"/>
        <end position="259"/>
    </location>
</feature>
<comment type="caution">
    <text evidence="8">The sequence shown here is derived from an EMBL/GenBank/DDBJ whole genome shotgun (WGS) entry which is preliminary data.</text>
</comment>
<reference evidence="8 9" key="1">
    <citation type="submission" date="2018-04" db="EMBL/GenBank/DDBJ databases">
        <title>Genomic Encyclopedia of Type Strains, Phase III (KMG-III): the genomes of soil and plant-associated and newly described type strains.</title>
        <authorList>
            <person name="Whitman W."/>
        </authorList>
    </citation>
    <scope>NUCLEOTIDE SEQUENCE [LARGE SCALE GENOMIC DNA]</scope>
    <source>
        <strain evidence="8 9">MA-olki</strain>
    </source>
</reference>
<dbReference type="InterPro" id="IPR011701">
    <property type="entry name" value="MFS"/>
</dbReference>
<dbReference type="InterPro" id="IPR044770">
    <property type="entry name" value="MFS_spinster-like"/>
</dbReference>
<feature type="transmembrane region" description="Helical" evidence="6">
    <location>
        <begin position="59"/>
        <end position="80"/>
    </location>
</feature>
<evidence type="ECO:0000259" key="7">
    <source>
        <dbReference type="PROSITE" id="PS50850"/>
    </source>
</evidence>
<feature type="transmembrane region" description="Helical" evidence="6">
    <location>
        <begin position="89"/>
        <end position="107"/>
    </location>
</feature>